<protein>
    <submittedName>
        <fullName evidence="1">Uncharacterized protein</fullName>
    </submittedName>
</protein>
<name>A0A1X0S0D7_RHIZD</name>
<dbReference type="EMBL" id="KV921346">
    <property type="protein sequence ID" value="ORE17775.1"/>
    <property type="molecule type" value="Genomic_DNA"/>
</dbReference>
<organism evidence="1 2">
    <name type="scientific">Rhizopus microsporus</name>
    <dbReference type="NCBI Taxonomy" id="58291"/>
    <lineage>
        <taxon>Eukaryota</taxon>
        <taxon>Fungi</taxon>
        <taxon>Fungi incertae sedis</taxon>
        <taxon>Mucoromycota</taxon>
        <taxon>Mucoromycotina</taxon>
        <taxon>Mucoromycetes</taxon>
        <taxon>Mucorales</taxon>
        <taxon>Mucorineae</taxon>
        <taxon>Rhizopodaceae</taxon>
        <taxon>Rhizopus</taxon>
    </lineage>
</organism>
<accession>A0A1X0S0D7</accession>
<proteinExistence type="predicted"/>
<dbReference type="AlphaFoldDB" id="A0A1X0S0D7"/>
<evidence type="ECO:0000313" key="2">
    <source>
        <dbReference type="Proteomes" id="UP000242381"/>
    </source>
</evidence>
<dbReference type="VEuPathDB" id="FungiDB:BCV72DRAFT_329154"/>
<sequence length="131" mass="15129">MGPTSFEDHYEDAVWKNNLWETLFNLDHIQKKRSNASQGSQPCARLDYGWKTDGHMMIVLFIKKSIEQIAQDDSKMQFMKRRVNLTNWSKGLYPLKKETTGITLNDRIIGLDPGMSTILKISSNTCNIHRP</sequence>
<gene>
    <name evidence="1" type="ORF">BCV71DRAFT_124224</name>
</gene>
<evidence type="ECO:0000313" key="1">
    <source>
        <dbReference type="EMBL" id="ORE17775.1"/>
    </source>
</evidence>
<reference evidence="1 2" key="1">
    <citation type="journal article" date="2016" name="Proc. Natl. Acad. Sci. U.S.A.">
        <title>Lipid metabolic changes in an early divergent fungus govern the establishment of a mutualistic symbiosis with endobacteria.</title>
        <authorList>
            <person name="Lastovetsky O.A."/>
            <person name="Gaspar M.L."/>
            <person name="Mondo S.J."/>
            <person name="LaButti K.M."/>
            <person name="Sandor L."/>
            <person name="Grigoriev I.V."/>
            <person name="Henry S.A."/>
            <person name="Pawlowska T.E."/>
        </authorList>
    </citation>
    <scope>NUCLEOTIDE SEQUENCE [LARGE SCALE GENOMIC DNA]</scope>
    <source>
        <strain evidence="1 2">ATCC 11559</strain>
    </source>
</reference>
<dbReference type="Proteomes" id="UP000242381">
    <property type="component" value="Unassembled WGS sequence"/>
</dbReference>